<sequence>MCNAGSFTLLKSNNSIMPLLKSNSQSKCLISTMCKQITNNNFMVFLCRHI</sequence>
<dbReference type="Proteomes" id="UP000887563">
    <property type="component" value="Unplaced"/>
</dbReference>
<name>A0A914MXD4_MELIC</name>
<protein>
    <submittedName>
        <fullName evidence="2">Candidate secreted effector</fullName>
    </submittedName>
</protein>
<keyword evidence="1" id="KW-1185">Reference proteome</keyword>
<organism evidence="1 2">
    <name type="scientific">Meloidogyne incognita</name>
    <name type="common">Southern root-knot nematode worm</name>
    <name type="synonym">Oxyuris incognita</name>
    <dbReference type="NCBI Taxonomy" id="6306"/>
    <lineage>
        <taxon>Eukaryota</taxon>
        <taxon>Metazoa</taxon>
        <taxon>Ecdysozoa</taxon>
        <taxon>Nematoda</taxon>
        <taxon>Chromadorea</taxon>
        <taxon>Rhabditida</taxon>
        <taxon>Tylenchina</taxon>
        <taxon>Tylenchomorpha</taxon>
        <taxon>Tylenchoidea</taxon>
        <taxon>Meloidogynidae</taxon>
        <taxon>Meloidogyninae</taxon>
        <taxon>Meloidogyne</taxon>
        <taxon>Meloidogyne incognita group</taxon>
    </lineage>
</organism>
<reference evidence="2" key="1">
    <citation type="submission" date="2022-11" db="UniProtKB">
        <authorList>
            <consortium name="WormBaseParasite"/>
        </authorList>
    </citation>
    <scope>IDENTIFICATION</scope>
</reference>
<accession>A0A914MXD4</accession>
<proteinExistence type="predicted"/>
<evidence type="ECO:0000313" key="1">
    <source>
        <dbReference type="Proteomes" id="UP000887563"/>
    </source>
</evidence>
<dbReference type="WBParaSite" id="Minc3s02778g31534">
    <property type="protein sequence ID" value="Minc3s02778g31534"/>
    <property type="gene ID" value="Minc3s02778g31534"/>
</dbReference>
<evidence type="ECO:0000313" key="2">
    <source>
        <dbReference type="WBParaSite" id="Minc3s02778g31534"/>
    </source>
</evidence>
<dbReference type="AlphaFoldDB" id="A0A914MXD4"/>